<feature type="coiled-coil region" evidence="8">
    <location>
        <begin position="353"/>
        <end position="394"/>
    </location>
</feature>
<protein>
    <submittedName>
        <fullName evidence="10">TolC family protein</fullName>
    </submittedName>
</protein>
<evidence type="ECO:0000313" key="11">
    <source>
        <dbReference type="Proteomes" id="UP000474175"/>
    </source>
</evidence>
<evidence type="ECO:0000256" key="2">
    <source>
        <dbReference type="ARBA" id="ARBA00007613"/>
    </source>
</evidence>
<reference evidence="10 11" key="1">
    <citation type="submission" date="2020-02" db="EMBL/GenBank/DDBJ databases">
        <title>Draft genome sequence of two Spirosoma agri KCTC 52727 and Spirosoma terrae KCTC 52035.</title>
        <authorList>
            <person name="Rojas J."/>
            <person name="Ambika Manirajan B."/>
            <person name="Suarez C."/>
            <person name="Ratering S."/>
            <person name="Schnell S."/>
        </authorList>
    </citation>
    <scope>NUCLEOTIDE SEQUENCE [LARGE SCALE GENOMIC DNA]</scope>
    <source>
        <strain evidence="10 11">KCTC 52035</strain>
    </source>
</reference>
<keyword evidence="11" id="KW-1185">Reference proteome</keyword>
<evidence type="ECO:0000256" key="4">
    <source>
        <dbReference type="ARBA" id="ARBA00022452"/>
    </source>
</evidence>
<dbReference type="Proteomes" id="UP000474175">
    <property type="component" value="Unassembled WGS sequence"/>
</dbReference>
<keyword evidence="4" id="KW-1134">Transmembrane beta strand</keyword>
<organism evidence="10 11">
    <name type="scientific">Spirosoma terrae</name>
    <dbReference type="NCBI Taxonomy" id="1968276"/>
    <lineage>
        <taxon>Bacteria</taxon>
        <taxon>Pseudomonadati</taxon>
        <taxon>Bacteroidota</taxon>
        <taxon>Cytophagia</taxon>
        <taxon>Cytophagales</taxon>
        <taxon>Cytophagaceae</taxon>
        <taxon>Spirosoma</taxon>
    </lineage>
</organism>
<keyword evidence="5" id="KW-0812">Transmembrane</keyword>
<comment type="caution">
    <text evidence="10">The sequence shown here is derived from an EMBL/GenBank/DDBJ whole genome shotgun (WGS) entry which is preliminary data.</text>
</comment>
<evidence type="ECO:0000256" key="8">
    <source>
        <dbReference type="SAM" id="Coils"/>
    </source>
</evidence>
<dbReference type="Pfam" id="PF02321">
    <property type="entry name" value="OEP"/>
    <property type="match status" value="2"/>
</dbReference>
<dbReference type="InterPro" id="IPR051906">
    <property type="entry name" value="TolC-like"/>
</dbReference>
<proteinExistence type="inferred from homology"/>
<feature type="chain" id="PRO_5027049301" evidence="9">
    <location>
        <begin position="20"/>
        <end position="445"/>
    </location>
</feature>
<dbReference type="Gene3D" id="1.20.1600.10">
    <property type="entry name" value="Outer membrane efflux proteins (OEP)"/>
    <property type="match status" value="1"/>
</dbReference>
<evidence type="ECO:0000256" key="1">
    <source>
        <dbReference type="ARBA" id="ARBA00004442"/>
    </source>
</evidence>
<feature type="signal peptide" evidence="9">
    <location>
        <begin position="1"/>
        <end position="19"/>
    </location>
</feature>
<keyword evidence="8" id="KW-0175">Coiled coil</keyword>
<dbReference type="InterPro" id="IPR003423">
    <property type="entry name" value="OMP_efflux"/>
</dbReference>
<dbReference type="PANTHER" id="PTHR30026:SF20">
    <property type="entry name" value="OUTER MEMBRANE PROTEIN TOLC"/>
    <property type="match status" value="1"/>
</dbReference>
<dbReference type="PANTHER" id="PTHR30026">
    <property type="entry name" value="OUTER MEMBRANE PROTEIN TOLC"/>
    <property type="match status" value="1"/>
</dbReference>
<dbReference type="GO" id="GO:0009279">
    <property type="term" value="C:cell outer membrane"/>
    <property type="evidence" value="ECO:0007669"/>
    <property type="project" value="UniProtKB-SubCell"/>
</dbReference>
<dbReference type="GO" id="GO:0015562">
    <property type="term" value="F:efflux transmembrane transporter activity"/>
    <property type="evidence" value="ECO:0007669"/>
    <property type="project" value="InterPro"/>
</dbReference>
<dbReference type="AlphaFoldDB" id="A0A6L9LEH1"/>
<dbReference type="GO" id="GO:0015288">
    <property type="term" value="F:porin activity"/>
    <property type="evidence" value="ECO:0007669"/>
    <property type="project" value="TreeGrafter"/>
</dbReference>
<dbReference type="EMBL" id="JAAFZH010000020">
    <property type="protein sequence ID" value="NDU98750.1"/>
    <property type="molecule type" value="Genomic_DNA"/>
</dbReference>
<dbReference type="SUPFAM" id="SSF56954">
    <property type="entry name" value="Outer membrane efflux proteins (OEP)"/>
    <property type="match status" value="1"/>
</dbReference>
<dbReference type="RefSeq" id="WP_163954885.1">
    <property type="nucleotide sequence ID" value="NZ_JAAFZH010000020.1"/>
</dbReference>
<evidence type="ECO:0000256" key="5">
    <source>
        <dbReference type="ARBA" id="ARBA00022692"/>
    </source>
</evidence>
<evidence type="ECO:0000313" key="10">
    <source>
        <dbReference type="EMBL" id="NDU98750.1"/>
    </source>
</evidence>
<name>A0A6L9LEH1_9BACT</name>
<comment type="similarity">
    <text evidence="2">Belongs to the outer membrane factor (OMF) (TC 1.B.17) family.</text>
</comment>
<keyword evidence="9" id="KW-0732">Signal</keyword>
<keyword evidence="6" id="KW-0472">Membrane</keyword>
<accession>A0A6L9LEH1</accession>
<evidence type="ECO:0000256" key="6">
    <source>
        <dbReference type="ARBA" id="ARBA00023136"/>
    </source>
</evidence>
<dbReference type="GO" id="GO:1990281">
    <property type="term" value="C:efflux pump complex"/>
    <property type="evidence" value="ECO:0007669"/>
    <property type="project" value="TreeGrafter"/>
</dbReference>
<evidence type="ECO:0000256" key="7">
    <source>
        <dbReference type="ARBA" id="ARBA00023237"/>
    </source>
</evidence>
<comment type="subcellular location">
    <subcellularLocation>
        <location evidence="1">Cell outer membrane</location>
    </subcellularLocation>
</comment>
<gene>
    <name evidence="10" type="ORF">GK108_27950</name>
</gene>
<evidence type="ECO:0000256" key="3">
    <source>
        <dbReference type="ARBA" id="ARBA00022448"/>
    </source>
</evidence>
<keyword evidence="7" id="KW-0998">Cell outer membrane</keyword>
<evidence type="ECO:0000256" key="9">
    <source>
        <dbReference type="SAM" id="SignalP"/>
    </source>
</evidence>
<keyword evidence="3" id="KW-0813">Transport</keyword>
<sequence>MNLKYVILSLLSTITLAQAQNTPIQLPDELRTLLQQANANYPVLKQQQQQLQAGEVRVDIARTSMRPNVALNGSYNYITPVPQFAVPLNGQEVVAKLAPNNSINANVSVGQTIYDFGRTDAAIKQATDNVQILRRQYELTQQNLAYQVAAAYYGVGFLQQGIIVQDSVIKTAGANVRLLASRLQNGDALQYDVLSQEVRVKIAVNRKIELQNQLERQLAVLTYLTGNTQPTTGQAIQQFQLGSQPTPVQLFDLDGQFQNASTGNKDIQLAQDRVKAAETDILVSQRAGQPSIGFSGSAGYKNGYPLNVEQLRPNMVAGVNIVAPIYSGKRYKLQNQVAQLNLNASRYAVDNANAQLRQTIAQLNADIRSNQTRLANLETQVLQARKALEIANARLRNGVITNVELQSAETGVEEAELGRLNFQYQLLLNQLELKRLLGESLVANP</sequence>